<keyword evidence="3" id="KW-1185">Reference proteome</keyword>
<proteinExistence type="predicted"/>
<reference evidence="2" key="1">
    <citation type="submission" date="2022-07" db="EMBL/GenBank/DDBJ databases">
        <authorList>
            <person name="Macas J."/>
            <person name="Novak P."/>
            <person name="Neumann P."/>
        </authorList>
    </citation>
    <scope>NUCLEOTIDE SEQUENCE</scope>
</reference>
<evidence type="ECO:0000313" key="3">
    <source>
        <dbReference type="Proteomes" id="UP001152523"/>
    </source>
</evidence>
<dbReference type="AlphaFoldDB" id="A0AAV0DCM4"/>
<protein>
    <submittedName>
        <fullName evidence="2">Uncharacterized protein</fullName>
    </submittedName>
</protein>
<accession>A0AAV0DCM4</accession>
<organism evidence="2 3">
    <name type="scientific">Cuscuta epithymum</name>
    <dbReference type="NCBI Taxonomy" id="186058"/>
    <lineage>
        <taxon>Eukaryota</taxon>
        <taxon>Viridiplantae</taxon>
        <taxon>Streptophyta</taxon>
        <taxon>Embryophyta</taxon>
        <taxon>Tracheophyta</taxon>
        <taxon>Spermatophyta</taxon>
        <taxon>Magnoliopsida</taxon>
        <taxon>eudicotyledons</taxon>
        <taxon>Gunneridae</taxon>
        <taxon>Pentapetalae</taxon>
        <taxon>asterids</taxon>
        <taxon>lamiids</taxon>
        <taxon>Solanales</taxon>
        <taxon>Convolvulaceae</taxon>
        <taxon>Cuscuteae</taxon>
        <taxon>Cuscuta</taxon>
        <taxon>Cuscuta subgen. Cuscuta</taxon>
    </lineage>
</organism>
<evidence type="ECO:0000313" key="2">
    <source>
        <dbReference type="EMBL" id="CAH9095287.1"/>
    </source>
</evidence>
<comment type="caution">
    <text evidence="2">The sequence shown here is derived from an EMBL/GenBank/DDBJ whole genome shotgun (WGS) entry which is preliminary data.</text>
</comment>
<gene>
    <name evidence="2" type="ORF">CEPIT_LOCUS13214</name>
</gene>
<sequence>MSRPASSPAVRSVRLYPPSSPSSPAVHFLLSLSSSPADSIPLSLSAALRRRRCSKPTRCCSSASPLQRMDVVAKMLLWFVHLFKFELLLPRGLI</sequence>
<dbReference type="Proteomes" id="UP001152523">
    <property type="component" value="Unassembled WGS sequence"/>
</dbReference>
<evidence type="ECO:0000256" key="1">
    <source>
        <dbReference type="SAM" id="MobiDB-lite"/>
    </source>
</evidence>
<feature type="region of interest" description="Disordered" evidence="1">
    <location>
        <begin position="1"/>
        <end position="23"/>
    </location>
</feature>
<name>A0AAV0DCM4_9ASTE</name>
<dbReference type="EMBL" id="CAMAPF010000084">
    <property type="protein sequence ID" value="CAH9095287.1"/>
    <property type="molecule type" value="Genomic_DNA"/>
</dbReference>